<name>A0A6C0C0Z1_9ZZZZ</name>
<protein>
    <recommendedName>
        <fullName evidence="2">N-acetyltransferase domain-containing protein</fullName>
    </recommendedName>
</protein>
<accession>A0A6C0C0Z1</accession>
<evidence type="ECO:0000313" key="1">
    <source>
        <dbReference type="EMBL" id="QHS98287.1"/>
    </source>
</evidence>
<sequence>MSIIYYSAVYKINHTKQTVTRVTMKEYDHGMFQRNMDFKTLVQLITKMQKICFQDANTNRKNTIRLKKLLSETYEPTVCIVISLGFLENEKNIMNFVDGGCATLQKTNLGFLKYQQPIVNEVCRSKYNKNIALGKPIENVLNIIDKYAVLMTNTSKNINGVYLYIEKQPEHGSSSFLTKYYEKYGFSVMLHEDQEYIYMYKKLQH</sequence>
<reference evidence="1" key="1">
    <citation type="journal article" date="2020" name="Nature">
        <title>Giant virus diversity and host interactions through global metagenomics.</title>
        <authorList>
            <person name="Schulz F."/>
            <person name="Roux S."/>
            <person name="Paez-Espino D."/>
            <person name="Jungbluth S."/>
            <person name="Walsh D.A."/>
            <person name="Denef V.J."/>
            <person name="McMahon K.D."/>
            <person name="Konstantinidis K.T."/>
            <person name="Eloe-Fadrosh E.A."/>
            <person name="Kyrpides N.C."/>
            <person name="Woyke T."/>
        </authorList>
    </citation>
    <scope>NUCLEOTIDE SEQUENCE</scope>
    <source>
        <strain evidence="1">GVMAG-M-3300020182-84</strain>
    </source>
</reference>
<proteinExistence type="predicted"/>
<organism evidence="1">
    <name type="scientific">viral metagenome</name>
    <dbReference type="NCBI Taxonomy" id="1070528"/>
    <lineage>
        <taxon>unclassified sequences</taxon>
        <taxon>metagenomes</taxon>
        <taxon>organismal metagenomes</taxon>
    </lineage>
</organism>
<evidence type="ECO:0008006" key="2">
    <source>
        <dbReference type="Google" id="ProtNLM"/>
    </source>
</evidence>
<dbReference type="AlphaFoldDB" id="A0A6C0C0Z1"/>
<dbReference type="EMBL" id="MN739313">
    <property type="protein sequence ID" value="QHS98287.1"/>
    <property type="molecule type" value="Genomic_DNA"/>
</dbReference>